<name>A0A1R0GT70_9FUNG</name>
<dbReference type="OrthoDB" id="164921at2759"/>
<dbReference type="STRING" id="133383.A0A1R0GT70"/>
<dbReference type="Proteomes" id="UP000187455">
    <property type="component" value="Unassembled WGS sequence"/>
</dbReference>
<dbReference type="AlphaFoldDB" id="A0A1R0GT70"/>
<evidence type="ECO:0000313" key="4">
    <source>
        <dbReference type="EMBL" id="OLY80086.1"/>
    </source>
</evidence>
<gene>
    <name evidence="4" type="ORF">AYI68_g5826</name>
</gene>
<protein>
    <recommendedName>
        <fullName evidence="3">AB hydrolase-1 domain-containing protein</fullName>
    </recommendedName>
</protein>
<evidence type="ECO:0000256" key="2">
    <source>
        <dbReference type="SAM" id="Phobius"/>
    </source>
</evidence>
<dbReference type="EMBL" id="LSSL01003792">
    <property type="protein sequence ID" value="OLY80086.1"/>
    <property type="molecule type" value="Genomic_DNA"/>
</dbReference>
<evidence type="ECO:0000313" key="5">
    <source>
        <dbReference type="Proteomes" id="UP000187455"/>
    </source>
</evidence>
<accession>A0A1R0GT70</accession>
<reference evidence="4 5" key="1">
    <citation type="journal article" date="2016" name="Mol. Biol. Evol.">
        <title>Genome-Wide Survey of Gut Fungi (Harpellales) Reveals the First Horizontally Transferred Ubiquitin Gene from a Mosquito Host.</title>
        <authorList>
            <person name="Wang Y."/>
            <person name="White M.M."/>
            <person name="Kvist S."/>
            <person name="Moncalvo J.M."/>
        </authorList>
    </citation>
    <scope>NUCLEOTIDE SEQUENCE [LARGE SCALE GENOMIC DNA]</scope>
    <source>
        <strain evidence="4 5">ALG-7-W6</strain>
    </source>
</reference>
<dbReference type="Pfam" id="PF00561">
    <property type="entry name" value="Abhydrolase_1"/>
    <property type="match status" value="1"/>
</dbReference>
<evidence type="ECO:0000259" key="3">
    <source>
        <dbReference type="Pfam" id="PF00561"/>
    </source>
</evidence>
<feature type="transmembrane region" description="Helical" evidence="2">
    <location>
        <begin position="40"/>
        <end position="73"/>
    </location>
</feature>
<keyword evidence="5" id="KW-1185">Reference proteome</keyword>
<organism evidence="4 5">
    <name type="scientific">Smittium mucronatum</name>
    <dbReference type="NCBI Taxonomy" id="133383"/>
    <lineage>
        <taxon>Eukaryota</taxon>
        <taxon>Fungi</taxon>
        <taxon>Fungi incertae sedis</taxon>
        <taxon>Zoopagomycota</taxon>
        <taxon>Kickxellomycotina</taxon>
        <taxon>Harpellomycetes</taxon>
        <taxon>Harpellales</taxon>
        <taxon>Legeriomycetaceae</taxon>
        <taxon>Smittium</taxon>
    </lineage>
</organism>
<sequence>MLCEHVAVIANNFYGFCQLVDRIMGLPDYRVRLCDTYGRTYFYLFMSYLFTWVTKFFVLLVCGSLAVQGYWFFNDKSVYSIPGTLVSVTAVGTNSRYNIHVYCMGTNFPGNTFILFSDFGLPGLSLIDLMSSIYDLGHPACIVDRPGYGYSDPGYWPQNPNNLIQEIDSALSDYPVKKPYILVGHGDGGLYAQLYVQSFRSSVAGVALLNVLPNRQLFDYVALNNTEVLQNLKQFSQSNPSVYRSLEKSTSAYYESWRAFSPLGYTRSKNPTPDYTYLEKTKSILKTLFNTNTYYQASYFEYGFTGNNLYGSLYAQVSKETNTYISGFNGWPFRWPSFGNGTYNYNKRQDTNSTITTIINGVAVTTFNATATTTVSGNGSTGSASDSNSSSGSNSGSSSNSTSSSDSSSNSSSSSGA</sequence>
<keyword evidence="2" id="KW-1133">Transmembrane helix</keyword>
<keyword evidence="2" id="KW-0812">Transmembrane</keyword>
<feature type="domain" description="AB hydrolase-1" evidence="3">
    <location>
        <begin position="129"/>
        <end position="249"/>
    </location>
</feature>
<feature type="region of interest" description="Disordered" evidence="1">
    <location>
        <begin position="375"/>
        <end position="417"/>
    </location>
</feature>
<dbReference type="Gene3D" id="3.40.50.1820">
    <property type="entry name" value="alpha/beta hydrolase"/>
    <property type="match status" value="1"/>
</dbReference>
<proteinExistence type="predicted"/>
<keyword evidence="2" id="KW-0472">Membrane</keyword>
<comment type="caution">
    <text evidence="4">The sequence shown here is derived from an EMBL/GenBank/DDBJ whole genome shotgun (WGS) entry which is preliminary data.</text>
</comment>
<dbReference type="InterPro" id="IPR000073">
    <property type="entry name" value="AB_hydrolase_1"/>
</dbReference>
<dbReference type="InterPro" id="IPR029058">
    <property type="entry name" value="AB_hydrolase_fold"/>
</dbReference>
<evidence type="ECO:0000256" key="1">
    <source>
        <dbReference type="SAM" id="MobiDB-lite"/>
    </source>
</evidence>
<feature type="non-terminal residue" evidence="4">
    <location>
        <position position="417"/>
    </location>
</feature>
<dbReference type="SUPFAM" id="SSF53474">
    <property type="entry name" value="alpha/beta-Hydrolases"/>
    <property type="match status" value="1"/>
</dbReference>